<keyword evidence="2" id="KW-1185">Reference proteome</keyword>
<organism evidence="1 2">
    <name type="scientific">Gulo gulo</name>
    <name type="common">Wolverine</name>
    <name type="synonym">Gluton</name>
    <dbReference type="NCBI Taxonomy" id="48420"/>
    <lineage>
        <taxon>Eukaryota</taxon>
        <taxon>Metazoa</taxon>
        <taxon>Chordata</taxon>
        <taxon>Craniata</taxon>
        <taxon>Vertebrata</taxon>
        <taxon>Euteleostomi</taxon>
        <taxon>Mammalia</taxon>
        <taxon>Eutheria</taxon>
        <taxon>Laurasiatheria</taxon>
        <taxon>Carnivora</taxon>
        <taxon>Caniformia</taxon>
        <taxon>Musteloidea</taxon>
        <taxon>Mustelidae</taxon>
        <taxon>Guloninae</taxon>
        <taxon>Gulo</taxon>
    </lineage>
</organism>
<gene>
    <name evidence="1" type="ORF">BN2614_LOCUS4</name>
</gene>
<dbReference type="AlphaFoldDB" id="A0A9X9M4Z5"/>
<evidence type="ECO:0000313" key="1">
    <source>
        <dbReference type="EMBL" id="VCX36877.1"/>
    </source>
</evidence>
<name>A0A9X9M4Z5_GULGU</name>
<protein>
    <submittedName>
        <fullName evidence="1">Uncharacterized protein</fullName>
    </submittedName>
</protein>
<proteinExistence type="predicted"/>
<sequence length="41" mass="4862">MKLQKKFLKCRQYTTAKCPAHLVYPWPKGFGLLPMRLRPSQ</sequence>
<comment type="caution">
    <text evidence="1">The sequence shown here is derived from an EMBL/GenBank/DDBJ whole genome shotgun (WGS) entry which is preliminary data.</text>
</comment>
<dbReference type="EMBL" id="CYRY02042883">
    <property type="protein sequence ID" value="VCX36877.1"/>
    <property type="molecule type" value="Genomic_DNA"/>
</dbReference>
<reference evidence="1 2" key="1">
    <citation type="submission" date="2018-10" db="EMBL/GenBank/DDBJ databases">
        <authorList>
            <person name="Ekblom R."/>
            <person name="Jareborg N."/>
        </authorList>
    </citation>
    <scope>NUCLEOTIDE SEQUENCE [LARGE SCALE GENOMIC DNA]</scope>
    <source>
        <tissue evidence="1">Muscle</tissue>
    </source>
</reference>
<evidence type="ECO:0000313" key="2">
    <source>
        <dbReference type="Proteomes" id="UP000269945"/>
    </source>
</evidence>
<accession>A0A9X9M4Z5</accession>
<dbReference type="Proteomes" id="UP000269945">
    <property type="component" value="Unassembled WGS sequence"/>
</dbReference>